<evidence type="ECO:0000313" key="2">
    <source>
        <dbReference type="EMBL" id="CAB4172931.1"/>
    </source>
</evidence>
<gene>
    <name evidence="1" type="ORF">UFOVP309_3</name>
    <name evidence="2" type="ORF">UFOVP946_10</name>
</gene>
<dbReference type="EMBL" id="LR796320">
    <property type="protein sequence ID" value="CAB4136424.1"/>
    <property type="molecule type" value="Genomic_DNA"/>
</dbReference>
<name>A0A6J5PU91_9CAUD</name>
<dbReference type="EMBL" id="LR796897">
    <property type="protein sequence ID" value="CAB4172931.1"/>
    <property type="molecule type" value="Genomic_DNA"/>
</dbReference>
<sequence>MSNNNYGGKREGAGRPSKADEIKLIERLKPLEEKAFKALEAGLDAGDFKFTQLFYNYYAGKPRETKDITVSNEQPIFNIDLDEV</sequence>
<organism evidence="2">
    <name type="scientific">uncultured Caudovirales phage</name>
    <dbReference type="NCBI Taxonomy" id="2100421"/>
    <lineage>
        <taxon>Viruses</taxon>
        <taxon>Duplodnaviria</taxon>
        <taxon>Heunggongvirae</taxon>
        <taxon>Uroviricota</taxon>
        <taxon>Caudoviricetes</taxon>
        <taxon>Peduoviridae</taxon>
        <taxon>Maltschvirus</taxon>
        <taxon>Maltschvirus maltsch</taxon>
    </lineage>
</organism>
<accession>A0A6J5PU91</accession>
<protein>
    <submittedName>
        <fullName evidence="2">Uncharacterized protein</fullName>
    </submittedName>
</protein>
<evidence type="ECO:0000313" key="1">
    <source>
        <dbReference type="EMBL" id="CAB4136424.1"/>
    </source>
</evidence>
<proteinExistence type="predicted"/>
<reference evidence="2" key="1">
    <citation type="submission" date="2020-05" db="EMBL/GenBank/DDBJ databases">
        <authorList>
            <person name="Chiriac C."/>
            <person name="Salcher M."/>
            <person name="Ghai R."/>
            <person name="Kavagutti S V."/>
        </authorList>
    </citation>
    <scope>NUCLEOTIDE SEQUENCE</scope>
</reference>